<dbReference type="EMBL" id="CP076643">
    <property type="protein sequence ID" value="QXO17687.1"/>
    <property type="molecule type" value="Genomic_DNA"/>
</dbReference>
<feature type="domain" description="N-acetyltransferase" evidence="3">
    <location>
        <begin position="7"/>
        <end position="150"/>
    </location>
</feature>
<evidence type="ECO:0000256" key="1">
    <source>
        <dbReference type="ARBA" id="ARBA00009623"/>
    </source>
</evidence>
<protein>
    <recommendedName>
        <fullName evidence="2">Protein ElaA</fullName>
    </recommendedName>
</protein>
<dbReference type="FunFam" id="3.40.630.30:FF:000035">
    <property type="entry name" value="GNAT family N-acetyltransferase"/>
    <property type="match status" value="1"/>
</dbReference>
<gene>
    <name evidence="4" type="ORF">KNV97_20450</name>
</gene>
<dbReference type="AlphaFoldDB" id="A0A975YNE9"/>
<dbReference type="Pfam" id="PF13673">
    <property type="entry name" value="Acetyltransf_10"/>
    <property type="match status" value="1"/>
</dbReference>
<comment type="similarity">
    <text evidence="1">Belongs to the UPF0039 (ElaA) family.</text>
</comment>
<dbReference type="RefSeq" id="WP_218562667.1">
    <property type="nucleotide sequence ID" value="NZ_CP076643.1"/>
</dbReference>
<evidence type="ECO:0000256" key="2">
    <source>
        <dbReference type="ARBA" id="ARBA00072224"/>
    </source>
</evidence>
<name>A0A975YNE9_9VIBR</name>
<sequence length="150" mass="16811">MITWQCLTFDQLSTFQLYQLLQLRVNVFVVEQTCPYPELDNKDHAPGACHLLGYQGEQLVACARLLPPGVSYDNASIGRVATLQSARGNGLGHDLLSQALTHCQQLWPQQAIEISAQAHLQAFYRQHGFVTTTDIYLEDDIEHVGMLRSV</sequence>
<dbReference type="CDD" id="cd04301">
    <property type="entry name" value="NAT_SF"/>
    <property type="match status" value="1"/>
</dbReference>
<accession>A0A975YNE9</accession>
<dbReference type="GO" id="GO:0016747">
    <property type="term" value="F:acyltransferase activity, transferring groups other than amino-acyl groups"/>
    <property type="evidence" value="ECO:0007669"/>
    <property type="project" value="InterPro"/>
</dbReference>
<evidence type="ECO:0000313" key="5">
    <source>
        <dbReference type="Proteomes" id="UP000694232"/>
    </source>
</evidence>
<dbReference type="KEGG" id="vos:KNV97_20450"/>
<dbReference type="InterPro" id="IPR000182">
    <property type="entry name" value="GNAT_dom"/>
</dbReference>
<dbReference type="Proteomes" id="UP000694232">
    <property type="component" value="Chromosome 1"/>
</dbReference>
<dbReference type="PROSITE" id="PS51186">
    <property type="entry name" value="GNAT"/>
    <property type="match status" value="1"/>
</dbReference>
<evidence type="ECO:0000259" key="3">
    <source>
        <dbReference type="PROSITE" id="PS51186"/>
    </source>
</evidence>
<organism evidence="4 5">
    <name type="scientific">Vibrio ostreae</name>
    <dbReference type="NCBI Taxonomy" id="2841925"/>
    <lineage>
        <taxon>Bacteria</taxon>
        <taxon>Pseudomonadati</taxon>
        <taxon>Pseudomonadota</taxon>
        <taxon>Gammaproteobacteria</taxon>
        <taxon>Vibrionales</taxon>
        <taxon>Vibrionaceae</taxon>
        <taxon>Vibrio</taxon>
    </lineage>
</organism>
<evidence type="ECO:0000313" key="4">
    <source>
        <dbReference type="EMBL" id="QXO17687.1"/>
    </source>
</evidence>
<proteinExistence type="inferred from homology"/>
<reference evidence="4" key="1">
    <citation type="submission" date="2021-06" db="EMBL/GenBank/DDBJ databases">
        <title>Vibrio nov. sp., novel gut bacterium isolated from Yellow Sea oyster.</title>
        <authorList>
            <person name="Muhammad N."/>
            <person name="Nguyen T.H."/>
            <person name="Lee Y.-J."/>
            <person name="Ko J."/>
            <person name="Kim S.-G."/>
        </authorList>
    </citation>
    <scope>NUCLEOTIDE SEQUENCE</scope>
    <source>
        <strain evidence="4">OG9-811</strain>
    </source>
</reference>
<keyword evidence="5" id="KW-1185">Reference proteome</keyword>